<dbReference type="Proteomes" id="UP001374535">
    <property type="component" value="Chromosome 5"/>
</dbReference>
<dbReference type="EMBL" id="CP144696">
    <property type="protein sequence ID" value="WVZ09625.1"/>
    <property type="molecule type" value="Genomic_DNA"/>
</dbReference>
<accession>A0AAQ3NIN2</accession>
<proteinExistence type="predicted"/>
<keyword evidence="2" id="KW-1185">Reference proteome</keyword>
<gene>
    <name evidence="1" type="ORF">V8G54_014155</name>
</gene>
<dbReference type="AlphaFoldDB" id="A0AAQ3NIN2"/>
<protein>
    <submittedName>
        <fullName evidence="1">Uncharacterized protein</fullName>
    </submittedName>
</protein>
<evidence type="ECO:0000313" key="1">
    <source>
        <dbReference type="EMBL" id="WVZ09625.1"/>
    </source>
</evidence>
<reference evidence="1 2" key="1">
    <citation type="journal article" date="2023" name="Life. Sci Alliance">
        <title>Evolutionary insights into 3D genome organization and epigenetic landscape of Vigna mungo.</title>
        <authorList>
            <person name="Junaid A."/>
            <person name="Singh B."/>
            <person name="Bhatia S."/>
        </authorList>
    </citation>
    <scope>NUCLEOTIDE SEQUENCE [LARGE SCALE GENOMIC DNA]</scope>
    <source>
        <strain evidence="1">Urdbean</strain>
    </source>
</reference>
<evidence type="ECO:0000313" key="2">
    <source>
        <dbReference type="Proteomes" id="UP001374535"/>
    </source>
</evidence>
<sequence length="115" mass="13450">MMPWMIVNWYFYSLGILPTFYSSHGLHTRHCTGLSCIDILSRTEHYTLQKQSLEFSLNPTLTLHSVKAYSQNYRSDSHTEILDKLHHPTPRSYIKPLHPRPLTLGKDCTQSRLLH</sequence>
<name>A0AAQ3NIN2_VIGMU</name>
<organism evidence="1 2">
    <name type="scientific">Vigna mungo</name>
    <name type="common">Black gram</name>
    <name type="synonym">Phaseolus mungo</name>
    <dbReference type="NCBI Taxonomy" id="3915"/>
    <lineage>
        <taxon>Eukaryota</taxon>
        <taxon>Viridiplantae</taxon>
        <taxon>Streptophyta</taxon>
        <taxon>Embryophyta</taxon>
        <taxon>Tracheophyta</taxon>
        <taxon>Spermatophyta</taxon>
        <taxon>Magnoliopsida</taxon>
        <taxon>eudicotyledons</taxon>
        <taxon>Gunneridae</taxon>
        <taxon>Pentapetalae</taxon>
        <taxon>rosids</taxon>
        <taxon>fabids</taxon>
        <taxon>Fabales</taxon>
        <taxon>Fabaceae</taxon>
        <taxon>Papilionoideae</taxon>
        <taxon>50 kb inversion clade</taxon>
        <taxon>NPAAA clade</taxon>
        <taxon>indigoferoid/millettioid clade</taxon>
        <taxon>Phaseoleae</taxon>
        <taxon>Vigna</taxon>
    </lineage>
</organism>